<evidence type="ECO:0000313" key="2">
    <source>
        <dbReference type="Proteomes" id="UP001328107"/>
    </source>
</evidence>
<dbReference type="EMBL" id="BTRK01000002">
    <property type="protein sequence ID" value="GMR39193.1"/>
    <property type="molecule type" value="Genomic_DNA"/>
</dbReference>
<feature type="non-terminal residue" evidence="1">
    <location>
        <position position="148"/>
    </location>
</feature>
<keyword evidence="2" id="KW-1185">Reference proteome</keyword>
<protein>
    <submittedName>
        <fullName evidence="1">Uncharacterized protein</fullName>
    </submittedName>
</protein>
<comment type="caution">
    <text evidence="1">The sequence shown here is derived from an EMBL/GenBank/DDBJ whole genome shotgun (WGS) entry which is preliminary data.</text>
</comment>
<name>A0AAN4ZIV6_9BILA</name>
<dbReference type="AlphaFoldDB" id="A0AAN4ZIV6"/>
<reference evidence="2" key="1">
    <citation type="submission" date="2022-10" db="EMBL/GenBank/DDBJ databases">
        <title>Genome assembly of Pristionchus species.</title>
        <authorList>
            <person name="Yoshida K."/>
            <person name="Sommer R.J."/>
        </authorList>
    </citation>
    <scope>NUCLEOTIDE SEQUENCE [LARGE SCALE GENOMIC DNA]</scope>
    <source>
        <strain evidence="2">RS5460</strain>
    </source>
</reference>
<organism evidence="1 2">
    <name type="scientific">Pristionchus mayeri</name>
    <dbReference type="NCBI Taxonomy" id="1317129"/>
    <lineage>
        <taxon>Eukaryota</taxon>
        <taxon>Metazoa</taxon>
        <taxon>Ecdysozoa</taxon>
        <taxon>Nematoda</taxon>
        <taxon>Chromadorea</taxon>
        <taxon>Rhabditida</taxon>
        <taxon>Rhabditina</taxon>
        <taxon>Diplogasteromorpha</taxon>
        <taxon>Diplogasteroidea</taxon>
        <taxon>Neodiplogasteridae</taxon>
        <taxon>Pristionchus</taxon>
    </lineage>
</organism>
<accession>A0AAN4ZIV6</accession>
<dbReference type="Proteomes" id="UP001328107">
    <property type="component" value="Unassembled WGS sequence"/>
</dbReference>
<sequence>MPISLPLFEHELFVETRCGAVHLNRSLINSCTQPSGMGTLERPGPIRVLDWRPLFPVPSMPFEDDVSGIRRAYPIRLFRLDYHLEILFVDMEMPQVHSRGILEVHGGIVNIASRISAVVGLDGALSHDLFLPSSLCNPNNPHDEERKE</sequence>
<evidence type="ECO:0000313" key="1">
    <source>
        <dbReference type="EMBL" id="GMR39193.1"/>
    </source>
</evidence>
<proteinExistence type="predicted"/>
<gene>
    <name evidence="1" type="ORF">PMAYCL1PPCAC_09388</name>
</gene>